<feature type="region of interest" description="Disordered" evidence="1">
    <location>
        <begin position="1"/>
        <end position="29"/>
    </location>
</feature>
<comment type="caution">
    <text evidence="3">The sequence shown here is derived from an EMBL/GenBank/DDBJ whole genome shotgun (WGS) entry which is preliminary data.</text>
</comment>
<feature type="domain" description="Rubrerythrin diiron-binding" evidence="2">
    <location>
        <begin position="56"/>
        <end position="181"/>
    </location>
</feature>
<dbReference type="Gene3D" id="1.20.5.420">
    <property type="entry name" value="Immunoglobulin FC, subunit C"/>
    <property type="match status" value="1"/>
</dbReference>
<dbReference type="InterPro" id="IPR009078">
    <property type="entry name" value="Ferritin-like_SF"/>
</dbReference>
<dbReference type="SUPFAM" id="SSF47240">
    <property type="entry name" value="Ferritin-like"/>
    <property type="match status" value="1"/>
</dbReference>
<name>A0A2Y9C5F0_9FIRM</name>
<dbReference type="EMBL" id="QGDL01000007">
    <property type="protein sequence ID" value="PWJ29020.1"/>
    <property type="molecule type" value="Genomic_DNA"/>
</dbReference>
<protein>
    <submittedName>
        <fullName evidence="3">Bacterioferritin</fullName>
    </submittedName>
</protein>
<dbReference type="InterPro" id="IPR003251">
    <property type="entry name" value="Rr_diiron-bd_dom"/>
</dbReference>
<dbReference type="Pfam" id="PF02915">
    <property type="entry name" value="Rubrerythrin"/>
    <property type="match status" value="1"/>
</dbReference>
<evidence type="ECO:0000313" key="3">
    <source>
        <dbReference type="EMBL" id="PWJ29020.1"/>
    </source>
</evidence>
<dbReference type="AlphaFoldDB" id="A0A2Y9C5F0"/>
<evidence type="ECO:0000256" key="1">
    <source>
        <dbReference type="SAM" id="MobiDB-lite"/>
    </source>
</evidence>
<keyword evidence="4" id="KW-1185">Reference proteome</keyword>
<gene>
    <name evidence="3" type="ORF">A8806_107169</name>
</gene>
<dbReference type="GO" id="GO:0016491">
    <property type="term" value="F:oxidoreductase activity"/>
    <property type="evidence" value="ECO:0007669"/>
    <property type="project" value="InterPro"/>
</dbReference>
<sequence length="186" mass="21709">MQNENKENCCSGHDAVPRQPKESFSAPGPYPPVRVCERNSLYGRMMLDNMGGQHSEMTTISLYLYNNMLIDENDRISNIFKGISIVEMHHLHIFGEIARIMGEAPRLWTHRGSRMVYWTPGYNTYSVELKPLLVNAVNMEKGAVQKYQNQCARIEDKYIVESLKRIIEDEELHIRIFESLYDEYCR</sequence>
<dbReference type="GO" id="GO:0046872">
    <property type="term" value="F:metal ion binding"/>
    <property type="evidence" value="ECO:0007669"/>
    <property type="project" value="InterPro"/>
</dbReference>
<proteinExistence type="predicted"/>
<organism evidence="3 4">
    <name type="scientific">Faecalicatena orotica</name>
    <dbReference type="NCBI Taxonomy" id="1544"/>
    <lineage>
        <taxon>Bacteria</taxon>
        <taxon>Bacillati</taxon>
        <taxon>Bacillota</taxon>
        <taxon>Clostridia</taxon>
        <taxon>Lachnospirales</taxon>
        <taxon>Lachnospiraceae</taxon>
        <taxon>Faecalicatena</taxon>
    </lineage>
</organism>
<dbReference type="Gene3D" id="1.20.1260.10">
    <property type="match status" value="1"/>
</dbReference>
<dbReference type="CDD" id="cd07908">
    <property type="entry name" value="Mn_catalase_like"/>
    <property type="match status" value="1"/>
</dbReference>
<dbReference type="RefSeq" id="WP_242996072.1">
    <property type="nucleotide sequence ID" value="NZ_BAAACK010000011.1"/>
</dbReference>
<dbReference type="InterPro" id="IPR012347">
    <property type="entry name" value="Ferritin-like"/>
</dbReference>
<evidence type="ECO:0000259" key="2">
    <source>
        <dbReference type="Pfam" id="PF02915"/>
    </source>
</evidence>
<reference evidence="3 4" key="1">
    <citation type="submission" date="2018-05" db="EMBL/GenBank/DDBJ databases">
        <title>The Hungate 1000. A catalogue of reference genomes from the rumen microbiome.</title>
        <authorList>
            <person name="Kelly W."/>
        </authorList>
    </citation>
    <scope>NUCLEOTIDE SEQUENCE [LARGE SCALE GENOMIC DNA]</scope>
    <source>
        <strain evidence="3 4">NLAE-zl-C242</strain>
    </source>
</reference>
<evidence type="ECO:0000313" key="4">
    <source>
        <dbReference type="Proteomes" id="UP000245845"/>
    </source>
</evidence>
<dbReference type="Proteomes" id="UP000245845">
    <property type="component" value="Unassembled WGS sequence"/>
</dbReference>
<accession>A0A2Y9C5F0</accession>